<protein>
    <recommendedName>
        <fullName evidence="4">SPOR domain-containing protein</fullName>
    </recommendedName>
</protein>
<evidence type="ECO:0008006" key="4">
    <source>
        <dbReference type="Google" id="ProtNLM"/>
    </source>
</evidence>
<evidence type="ECO:0000256" key="1">
    <source>
        <dbReference type="SAM" id="SignalP"/>
    </source>
</evidence>
<organism evidence="2 3">
    <name type="scientific">Neptuniibacter pectenicola</name>
    <dbReference type="NCBI Taxonomy" id="1806669"/>
    <lineage>
        <taxon>Bacteria</taxon>
        <taxon>Pseudomonadati</taxon>
        <taxon>Pseudomonadota</taxon>
        <taxon>Gammaproteobacteria</taxon>
        <taxon>Oceanospirillales</taxon>
        <taxon>Oceanospirillaceae</taxon>
        <taxon>Neptuniibacter</taxon>
    </lineage>
</organism>
<dbReference type="Proteomes" id="UP001449225">
    <property type="component" value="Unassembled WGS sequence"/>
</dbReference>
<feature type="signal peptide" evidence="1">
    <location>
        <begin position="1"/>
        <end position="26"/>
    </location>
</feature>
<feature type="chain" id="PRO_5047103574" description="SPOR domain-containing protein" evidence="1">
    <location>
        <begin position="27"/>
        <end position="201"/>
    </location>
</feature>
<evidence type="ECO:0000313" key="3">
    <source>
        <dbReference type="Proteomes" id="UP001449225"/>
    </source>
</evidence>
<gene>
    <name evidence="2" type="ORF">WNY58_07345</name>
</gene>
<proteinExistence type="predicted"/>
<evidence type="ECO:0000313" key="2">
    <source>
        <dbReference type="EMBL" id="MEM5536203.1"/>
    </source>
</evidence>
<name>A0ABU9TR64_9GAMM</name>
<dbReference type="InterPro" id="IPR036680">
    <property type="entry name" value="SPOR-like_sf"/>
</dbReference>
<keyword evidence="3" id="KW-1185">Reference proteome</keyword>
<keyword evidence="1" id="KW-0732">Signal</keyword>
<sequence>MWTKRTPLLPVITLTMASSIIITGCAQKTPSACTNPYDQCTPTPPRTPTKVTLQGAHSPEHSITTQSRSAIARIHHNTANRSTSVPASKPSKVVIIETLRKPYLHTRPQGSPEREKGSLPSPPFYTLQLGAYQKSSNLHRLINSLDDKADLFTYSIKTNLQGIAYGQFKTIDEAKAQHAWLTKHGIDDFLIRKLPANAKAL</sequence>
<dbReference type="PROSITE" id="PS51257">
    <property type="entry name" value="PROKAR_LIPOPROTEIN"/>
    <property type="match status" value="1"/>
</dbReference>
<dbReference type="EMBL" id="JBBMRA010000005">
    <property type="protein sequence ID" value="MEM5536203.1"/>
    <property type="molecule type" value="Genomic_DNA"/>
</dbReference>
<dbReference type="SUPFAM" id="SSF110997">
    <property type="entry name" value="Sporulation related repeat"/>
    <property type="match status" value="1"/>
</dbReference>
<dbReference type="Gene3D" id="3.30.70.1070">
    <property type="entry name" value="Sporulation related repeat"/>
    <property type="match status" value="1"/>
</dbReference>
<comment type="caution">
    <text evidence="2">The sequence shown here is derived from an EMBL/GenBank/DDBJ whole genome shotgun (WGS) entry which is preliminary data.</text>
</comment>
<dbReference type="RefSeq" id="WP_342854169.1">
    <property type="nucleotide sequence ID" value="NZ_JBBMRA010000005.1"/>
</dbReference>
<accession>A0ABU9TR64</accession>
<reference evidence="2 3" key="1">
    <citation type="submission" date="2024-03" db="EMBL/GenBank/DDBJ databases">
        <title>Community enrichment and isolation of bacterial strains for fucoidan degradation.</title>
        <authorList>
            <person name="Sichert A."/>
        </authorList>
    </citation>
    <scope>NUCLEOTIDE SEQUENCE [LARGE SCALE GENOMIC DNA]</scope>
    <source>
        <strain evidence="2 3">AS76</strain>
    </source>
</reference>